<dbReference type="EMBL" id="JAIQCV010000010">
    <property type="protein sequence ID" value="KAH1055711.1"/>
    <property type="molecule type" value="Genomic_DNA"/>
</dbReference>
<dbReference type="AlphaFoldDB" id="A0A9D3UQQ5"/>
<organism evidence="1 2">
    <name type="scientific">Gossypium stocksii</name>
    <dbReference type="NCBI Taxonomy" id="47602"/>
    <lineage>
        <taxon>Eukaryota</taxon>
        <taxon>Viridiplantae</taxon>
        <taxon>Streptophyta</taxon>
        <taxon>Embryophyta</taxon>
        <taxon>Tracheophyta</taxon>
        <taxon>Spermatophyta</taxon>
        <taxon>Magnoliopsida</taxon>
        <taxon>eudicotyledons</taxon>
        <taxon>Gunneridae</taxon>
        <taxon>Pentapetalae</taxon>
        <taxon>rosids</taxon>
        <taxon>malvids</taxon>
        <taxon>Malvales</taxon>
        <taxon>Malvaceae</taxon>
        <taxon>Malvoideae</taxon>
        <taxon>Gossypium</taxon>
    </lineage>
</organism>
<proteinExistence type="predicted"/>
<dbReference type="Proteomes" id="UP000828251">
    <property type="component" value="Unassembled WGS sequence"/>
</dbReference>
<evidence type="ECO:0000313" key="2">
    <source>
        <dbReference type="Proteomes" id="UP000828251"/>
    </source>
</evidence>
<evidence type="ECO:0008006" key="3">
    <source>
        <dbReference type="Google" id="ProtNLM"/>
    </source>
</evidence>
<reference evidence="1 2" key="1">
    <citation type="journal article" date="2021" name="Plant Biotechnol. J.">
        <title>Multi-omics assisted identification of the key and species-specific regulatory components of drought-tolerant mechanisms in Gossypium stocksii.</title>
        <authorList>
            <person name="Yu D."/>
            <person name="Ke L."/>
            <person name="Zhang D."/>
            <person name="Wu Y."/>
            <person name="Sun Y."/>
            <person name="Mei J."/>
            <person name="Sun J."/>
            <person name="Sun Y."/>
        </authorList>
    </citation>
    <scope>NUCLEOTIDE SEQUENCE [LARGE SCALE GENOMIC DNA]</scope>
    <source>
        <strain evidence="2">cv. E1</strain>
        <tissue evidence="1">Leaf</tissue>
    </source>
</reference>
<gene>
    <name evidence="1" type="ORF">J1N35_033776</name>
</gene>
<sequence>YVKEDIIHVLRDCSAAREVWGQVVPLRHNNSFFSSNLSEWTLSNLQSYKLLDFMGVNWA</sequence>
<name>A0A9D3UQQ5_9ROSI</name>
<accession>A0A9D3UQQ5</accession>
<feature type="non-terminal residue" evidence="1">
    <location>
        <position position="59"/>
    </location>
</feature>
<protein>
    <recommendedName>
        <fullName evidence="3">Reverse transcriptase zinc-binding domain-containing protein</fullName>
    </recommendedName>
</protein>
<evidence type="ECO:0000313" key="1">
    <source>
        <dbReference type="EMBL" id="KAH1055711.1"/>
    </source>
</evidence>
<feature type="non-terminal residue" evidence="1">
    <location>
        <position position="1"/>
    </location>
</feature>
<keyword evidence="2" id="KW-1185">Reference proteome</keyword>
<comment type="caution">
    <text evidence="1">The sequence shown here is derived from an EMBL/GenBank/DDBJ whole genome shotgun (WGS) entry which is preliminary data.</text>
</comment>
<dbReference type="OrthoDB" id="1100063at2759"/>